<dbReference type="PANTHER" id="PTHR23120">
    <property type="entry name" value="MAESTRO-RELATED HEAT DOMAIN-CONTAINING"/>
    <property type="match status" value="1"/>
</dbReference>
<keyword evidence="1" id="KW-0677">Repeat</keyword>
<feature type="non-terminal residue" evidence="4">
    <location>
        <position position="436"/>
    </location>
</feature>
<feature type="domain" description="Maestro/Maestro-like HEAT-repeats" evidence="3">
    <location>
        <begin position="164"/>
        <end position="418"/>
    </location>
</feature>
<organism evidence="4 5">
    <name type="scientific">Pygoscelis adeliae</name>
    <name type="common">Adelie penguin</name>
    <dbReference type="NCBI Taxonomy" id="9238"/>
    <lineage>
        <taxon>Eukaryota</taxon>
        <taxon>Metazoa</taxon>
        <taxon>Chordata</taxon>
        <taxon>Craniata</taxon>
        <taxon>Vertebrata</taxon>
        <taxon>Euteleostomi</taxon>
        <taxon>Archelosauria</taxon>
        <taxon>Archosauria</taxon>
        <taxon>Dinosauria</taxon>
        <taxon>Saurischia</taxon>
        <taxon>Theropoda</taxon>
        <taxon>Coelurosauria</taxon>
        <taxon>Aves</taxon>
        <taxon>Neognathae</taxon>
        <taxon>Neoaves</taxon>
        <taxon>Aequornithes</taxon>
        <taxon>Sphenisciformes</taxon>
        <taxon>Spheniscidae</taxon>
        <taxon>Pygoscelis</taxon>
    </lineage>
</organism>
<feature type="domain" description="Maestro-like HEAT-repeats" evidence="2">
    <location>
        <begin position="1"/>
        <end position="108"/>
    </location>
</feature>
<dbReference type="AlphaFoldDB" id="A0A093NMD9"/>
<dbReference type="InterPro" id="IPR016024">
    <property type="entry name" value="ARM-type_fold"/>
</dbReference>
<reference evidence="4 5" key="1">
    <citation type="submission" date="2014-04" db="EMBL/GenBank/DDBJ databases">
        <title>Genome evolution of avian class.</title>
        <authorList>
            <person name="Zhang G."/>
            <person name="Li C."/>
        </authorList>
    </citation>
    <scope>NUCLEOTIDE SEQUENCE [LARGE SCALE GENOMIC DNA]</scope>
    <source>
        <strain evidence="4">BGI_AS28</strain>
    </source>
</reference>
<dbReference type="InterPro" id="IPR045206">
    <property type="entry name" value="Maestro_heat-like_prot"/>
</dbReference>
<dbReference type="Pfam" id="PF21047">
    <property type="entry name" value="HEAT_Maestro"/>
    <property type="match status" value="1"/>
</dbReference>
<dbReference type="InterPro" id="IPR055406">
    <property type="entry name" value="HEAT_Maestro"/>
</dbReference>
<dbReference type="Pfam" id="PF23227">
    <property type="entry name" value="HEAT_MROH2B_C"/>
    <property type="match status" value="1"/>
</dbReference>
<dbReference type="SUPFAM" id="SSF48371">
    <property type="entry name" value="ARM repeat"/>
    <property type="match status" value="1"/>
</dbReference>
<keyword evidence="5" id="KW-1185">Reference proteome</keyword>
<evidence type="ECO:0000259" key="2">
    <source>
        <dbReference type="Pfam" id="PF21047"/>
    </source>
</evidence>
<proteinExistence type="predicted"/>
<feature type="non-terminal residue" evidence="4">
    <location>
        <position position="1"/>
    </location>
</feature>
<protein>
    <submittedName>
        <fullName evidence="4">Maestro heat-like repeat-containing protein family member 7</fullName>
    </submittedName>
</protein>
<dbReference type="EMBL" id="KL224888">
    <property type="protein sequence ID" value="KFW65306.1"/>
    <property type="molecule type" value="Genomic_DNA"/>
</dbReference>
<evidence type="ECO:0000259" key="3">
    <source>
        <dbReference type="Pfam" id="PF23227"/>
    </source>
</evidence>
<dbReference type="Proteomes" id="UP000054081">
    <property type="component" value="Unassembled WGS sequence"/>
</dbReference>
<dbReference type="PANTHER" id="PTHR23120:SF42">
    <property type="entry name" value="MAESTRO HEAT-LIKE REPEAT FAMILY MEMBER 3"/>
    <property type="match status" value="1"/>
</dbReference>
<accession>A0A093NMD9</accession>
<sequence length="436" mass="49589">YLRPSEKTDIVLTAIEALRDSSIYDKQVASSVLNMTMGEPAFWLTDVPSIVGCIHESLKYTSTVSARESLDALLILLACEYPRELVFSMLICVPLCDSAALAMWELMFFQNKIPTEFSTELMKIVKSRKRRHCKLLSAAVLHACNIQEAVKDCTNAQQPSFHSLTFLQEYLKCPNPGFHSLVLMGLVTASETPETARKIQVLLPDVVETLQDANKDIRMKALLVFRNVVGHMKRKKASCIALQLSEKLLPLFDDECSQLRELTIHLFKDLMKAVVCCHKKRMKNKVWRVLVPLFFHMSDQTQSVAKVSRKAFLAVAEILEWEELKHLIQTQQTWRIGECLLVKDRRRVEDYLHQSMPYLKDTQATLQEMAIRFIGLAARHSRNQSKEKLSEICHALQAVEEGSEPSICSLAAQTVLILTSPRAQHSSVWSLWVLCC</sequence>
<name>A0A093NMD9_PYGAD</name>
<gene>
    <name evidence="4" type="ORF">AS28_14113</name>
</gene>
<dbReference type="InterPro" id="IPR011989">
    <property type="entry name" value="ARM-like"/>
</dbReference>
<evidence type="ECO:0000313" key="4">
    <source>
        <dbReference type="EMBL" id="KFW65306.1"/>
    </source>
</evidence>
<evidence type="ECO:0000256" key="1">
    <source>
        <dbReference type="ARBA" id="ARBA00022737"/>
    </source>
</evidence>
<evidence type="ECO:0000313" key="5">
    <source>
        <dbReference type="Proteomes" id="UP000054081"/>
    </source>
</evidence>
<dbReference type="Gene3D" id="1.25.10.10">
    <property type="entry name" value="Leucine-rich Repeat Variant"/>
    <property type="match status" value="1"/>
</dbReference>
<dbReference type="GO" id="GO:0005737">
    <property type="term" value="C:cytoplasm"/>
    <property type="evidence" value="ECO:0007669"/>
    <property type="project" value="TreeGrafter"/>
</dbReference>
<dbReference type="InterPro" id="IPR048465">
    <property type="entry name" value="Maestro-like_HEAT"/>
</dbReference>